<dbReference type="PROSITE" id="PS50011">
    <property type="entry name" value="PROTEIN_KINASE_DOM"/>
    <property type="match status" value="1"/>
</dbReference>
<dbReference type="EMBL" id="JANAVB010018994">
    <property type="protein sequence ID" value="KAJ6828831.1"/>
    <property type="molecule type" value="Genomic_DNA"/>
</dbReference>
<dbReference type="Gene3D" id="3.30.200.20">
    <property type="entry name" value="Phosphorylase Kinase, domain 1"/>
    <property type="match status" value="1"/>
</dbReference>
<dbReference type="GO" id="GO:0004674">
    <property type="term" value="F:protein serine/threonine kinase activity"/>
    <property type="evidence" value="ECO:0007669"/>
    <property type="project" value="UniProtKB-KW"/>
</dbReference>
<dbReference type="SUPFAM" id="SSF56112">
    <property type="entry name" value="Protein kinase-like (PK-like)"/>
    <property type="match status" value="1"/>
</dbReference>
<dbReference type="SMART" id="SM00220">
    <property type="entry name" value="S_TKc"/>
    <property type="match status" value="1"/>
</dbReference>
<dbReference type="PANTHER" id="PTHR24346:SF39">
    <property type="entry name" value="SERINE_THREONINE-PROTEIN KINASE GRIK1-RELATED"/>
    <property type="match status" value="1"/>
</dbReference>
<dbReference type="GO" id="GO:0009615">
    <property type="term" value="P:response to virus"/>
    <property type="evidence" value="ECO:0007669"/>
    <property type="project" value="UniProtKB-ARBA"/>
</dbReference>
<evidence type="ECO:0000256" key="3">
    <source>
        <dbReference type="ARBA" id="ARBA00022553"/>
    </source>
</evidence>
<evidence type="ECO:0000256" key="11">
    <source>
        <dbReference type="ARBA" id="ARBA00054601"/>
    </source>
</evidence>
<evidence type="ECO:0000313" key="16">
    <source>
        <dbReference type="EMBL" id="KAJ6828831.1"/>
    </source>
</evidence>
<gene>
    <name evidence="16" type="ORF">M6B38_361460</name>
</gene>
<dbReference type="Proteomes" id="UP001140949">
    <property type="component" value="Unassembled WGS sequence"/>
</dbReference>
<dbReference type="FunFam" id="1.10.510.10:FF:000747">
    <property type="entry name" value="Serine/threonine-protein kinase GRIK2"/>
    <property type="match status" value="1"/>
</dbReference>
<evidence type="ECO:0000256" key="2">
    <source>
        <dbReference type="ARBA" id="ARBA00022527"/>
    </source>
</evidence>
<keyword evidence="7 16" id="KW-0418">Kinase</keyword>
<evidence type="ECO:0000256" key="7">
    <source>
        <dbReference type="ARBA" id="ARBA00022777"/>
    </source>
</evidence>
<evidence type="ECO:0000256" key="12">
    <source>
        <dbReference type="ARBA" id="ARBA00066296"/>
    </source>
</evidence>
<organism evidence="16 17">
    <name type="scientific">Iris pallida</name>
    <name type="common">Sweet iris</name>
    <dbReference type="NCBI Taxonomy" id="29817"/>
    <lineage>
        <taxon>Eukaryota</taxon>
        <taxon>Viridiplantae</taxon>
        <taxon>Streptophyta</taxon>
        <taxon>Embryophyta</taxon>
        <taxon>Tracheophyta</taxon>
        <taxon>Spermatophyta</taxon>
        <taxon>Magnoliopsida</taxon>
        <taxon>Liliopsida</taxon>
        <taxon>Asparagales</taxon>
        <taxon>Iridaceae</taxon>
        <taxon>Iridoideae</taxon>
        <taxon>Irideae</taxon>
        <taxon>Iris</taxon>
    </lineage>
</organism>
<dbReference type="InterPro" id="IPR011009">
    <property type="entry name" value="Kinase-like_dom_sf"/>
</dbReference>
<comment type="function">
    <text evidence="11">Activates SnRK1.1/KIN10 and SnRK1.2/KIN11 by phosphorylation of their activation-loop 'Thr-198' and 'Thr-176', respectively. Required for the regulation by SnRK1 kinases of the transcription of a large set of genes, the modification the activity of metabolic enzymes, and the control of various nutrient-responsive cellular developmental processes.</text>
</comment>
<dbReference type="PROSITE" id="PS00107">
    <property type="entry name" value="PROTEIN_KINASE_ATP"/>
    <property type="match status" value="1"/>
</dbReference>
<dbReference type="InterPro" id="IPR000719">
    <property type="entry name" value="Prot_kinase_dom"/>
</dbReference>
<evidence type="ECO:0000256" key="10">
    <source>
        <dbReference type="ARBA" id="ARBA00048679"/>
    </source>
</evidence>
<keyword evidence="6 13" id="KW-0547">Nucleotide-binding</keyword>
<evidence type="ECO:0000256" key="14">
    <source>
        <dbReference type="RuleBase" id="RU000304"/>
    </source>
</evidence>
<keyword evidence="2 14" id="KW-0723">Serine/threonine-protein kinase</keyword>
<evidence type="ECO:0000256" key="13">
    <source>
        <dbReference type="PROSITE-ProRule" id="PRU10141"/>
    </source>
</evidence>
<dbReference type="PROSITE" id="PS00108">
    <property type="entry name" value="PROTEIN_KINASE_ST"/>
    <property type="match status" value="1"/>
</dbReference>
<comment type="catalytic activity">
    <reaction evidence="10">
        <text>L-seryl-[protein] + ATP = O-phospho-L-seryl-[protein] + ADP + H(+)</text>
        <dbReference type="Rhea" id="RHEA:17989"/>
        <dbReference type="Rhea" id="RHEA-COMP:9863"/>
        <dbReference type="Rhea" id="RHEA-COMP:11604"/>
        <dbReference type="ChEBI" id="CHEBI:15378"/>
        <dbReference type="ChEBI" id="CHEBI:29999"/>
        <dbReference type="ChEBI" id="CHEBI:30616"/>
        <dbReference type="ChEBI" id="CHEBI:83421"/>
        <dbReference type="ChEBI" id="CHEBI:456216"/>
        <dbReference type="EC" id="2.7.11.1"/>
    </reaction>
</comment>
<dbReference type="FunFam" id="3.30.200.20:FF:000206">
    <property type="entry name" value="Serine/threonine-protein kinase Ssp1"/>
    <property type="match status" value="1"/>
</dbReference>
<evidence type="ECO:0000256" key="1">
    <source>
        <dbReference type="ARBA" id="ARBA00012513"/>
    </source>
</evidence>
<dbReference type="GO" id="GO:0005737">
    <property type="term" value="C:cytoplasm"/>
    <property type="evidence" value="ECO:0007669"/>
    <property type="project" value="TreeGrafter"/>
</dbReference>
<keyword evidence="17" id="KW-1185">Reference proteome</keyword>
<dbReference type="GO" id="GO:0035556">
    <property type="term" value="P:intracellular signal transduction"/>
    <property type="evidence" value="ECO:0007669"/>
    <property type="project" value="TreeGrafter"/>
</dbReference>
<reference evidence="16" key="1">
    <citation type="journal article" date="2023" name="GigaByte">
        <title>Genome assembly of the bearded iris, Iris pallida Lam.</title>
        <authorList>
            <person name="Bruccoleri R.E."/>
            <person name="Oakeley E.J."/>
            <person name="Faust A.M.E."/>
            <person name="Altorfer M."/>
            <person name="Dessus-Babus S."/>
            <person name="Burckhardt D."/>
            <person name="Oertli M."/>
            <person name="Naumann U."/>
            <person name="Petersen F."/>
            <person name="Wong J."/>
        </authorList>
    </citation>
    <scope>NUCLEOTIDE SEQUENCE</scope>
    <source>
        <strain evidence="16">GSM-AAB239-AS_SAM_17_03QT</strain>
    </source>
</reference>
<evidence type="ECO:0000256" key="8">
    <source>
        <dbReference type="ARBA" id="ARBA00022840"/>
    </source>
</evidence>
<evidence type="ECO:0000256" key="5">
    <source>
        <dbReference type="ARBA" id="ARBA00022679"/>
    </source>
</evidence>
<reference evidence="16" key="2">
    <citation type="submission" date="2023-04" db="EMBL/GenBank/DDBJ databases">
        <authorList>
            <person name="Bruccoleri R.E."/>
            <person name="Oakeley E.J."/>
            <person name="Faust A.-M."/>
            <person name="Dessus-Babus S."/>
            <person name="Altorfer M."/>
            <person name="Burckhardt D."/>
            <person name="Oertli M."/>
            <person name="Naumann U."/>
            <person name="Petersen F."/>
            <person name="Wong J."/>
        </authorList>
    </citation>
    <scope>NUCLEOTIDE SEQUENCE</scope>
    <source>
        <strain evidence="16">GSM-AAB239-AS_SAM_17_03QT</strain>
        <tissue evidence="16">Leaf</tissue>
    </source>
</reference>
<accession>A0AAX6GKU4</accession>
<evidence type="ECO:0000256" key="9">
    <source>
        <dbReference type="ARBA" id="ARBA00047899"/>
    </source>
</evidence>
<dbReference type="PANTHER" id="PTHR24346">
    <property type="entry name" value="MAP/MICROTUBULE AFFINITY-REGULATING KINASE"/>
    <property type="match status" value="1"/>
</dbReference>
<feature type="binding site" evidence="13">
    <location>
        <position position="114"/>
    </location>
    <ligand>
        <name>ATP</name>
        <dbReference type="ChEBI" id="CHEBI:30616"/>
    </ligand>
</feature>
<sequence length="380" mass="42407">MSRMMLADFDRDVGCCSCLGFLRMAGREMDSFTGEHPDFLLDEGYRKRTVFPAKDRAICRDKPVKETAHLTRSEDSDGYKMVNEYVRQGTIGRGSYGKVVLYQSINDGMQYAIKAFYKSRLSKVRVSSSETAMTDVHREVSIMKLLEHPNIINLVEVIDDPESDHFYMVLEYVEGKWICDASGACGGIGEYTARRYLRDIIAGLIYLHAHDIVHGDIKPENLLVTRNGTVKIGDFSVSQAFEDGNDELWRSPGTPVFTAPECCIGLSYHGKVADVWALGVTLYCMILGYCPFIGDSLQDTYDKIVDTPLYIPEEVDPELKDLLQGLLSKDPSQRLTLESAAKHPWVIREGGPIPIGSCRCKSESTGKDYTSAGAKNDNCT</sequence>
<comment type="similarity">
    <text evidence="14">Belongs to the protein kinase superfamily.</text>
</comment>
<evidence type="ECO:0000256" key="4">
    <source>
        <dbReference type="ARBA" id="ARBA00022581"/>
    </source>
</evidence>
<dbReference type="AlphaFoldDB" id="A0AAX6GKU4"/>
<name>A0AAX6GKU4_IRIPA</name>
<comment type="catalytic activity">
    <reaction evidence="9">
        <text>L-threonyl-[protein] + ATP = O-phospho-L-threonyl-[protein] + ADP + H(+)</text>
        <dbReference type="Rhea" id="RHEA:46608"/>
        <dbReference type="Rhea" id="RHEA-COMP:11060"/>
        <dbReference type="Rhea" id="RHEA-COMP:11605"/>
        <dbReference type="ChEBI" id="CHEBI:15378"/>
        <dbReference type="ChEBI" id="CHEBI:30013"/>
        <dbReference type="ChEBI" id="CHEBI:30616"/>
        <dbReference type="ChEBI" id="CHEBI:61977"/>
        <dbReference type="ChEBI" id="CHEBI:456216"/>
        <dbReference type="EC" id="2.7.11.1"/>
    </reaction>
</comment>
<proteinExistence type="inferred from homology"/>
<keyword evidence="3" id="KW-0597">Phosphoprotein</keyword>
<keyword evidence="8 13" id="KW-0067">ATP-binding</keyword>
<dbReference type="CDD" id="cd14008">
    <property type="entry name" value="STKc_LKB1_CaMKK"/>
    <property type="match status" value="1"/>
</dbReference>
<keyword evidence="4" id="KW-0945">Host-virus interaction</keyword>
<dbReference type="Pfam" id="PF00069">
    <property type="entry name" value="Pkinase"/>
    <property type="match status" value="1"/>
</dbReference>
<dbReference type="InterPro" id="IPR008271">
    <property type="entry name" value="Ser/Thr_kinase_AS"/>
</dbReference>
<dbReference type="InterPro" id="IPR017441">
    <property type="entry name" value="Protein_kinase_ATP_BS"/>
</dbReference>
<feature type="domain" description="Protein kinase" evidence="15">
    <location>
        <begin position="85"/>
        <end position="346"/>
    </location>
</feature>
<evidence type="ECO:0000313" key="17">
    <source>
        <dbReference type="Proteomes" id="UP001140949"/>
    </source>
</evidence>
<comment type="caution">
    <text evidence="16">The sequence shown here is derived from an EMBL/GenBank/DDBJ whole genome shotgun (WGS) entry which is preliminary data.</text>
</comment>
<evidence type="ECO:0000259" key="15">
    <source>
        <dbReference type="PROSITE" id="PS50011"/>
    </source>
</evidence>
<evidence type="ECO:0000256" key="6">
    <source>
        <dbReference type="ARBA" id="ARBA00022741"/>
    </source>
</evidence>
<dbReference type="Gene3D" id="1.10.510.10">
    <property type="entry name" value="Transferase(Phosphotransferase) domain 1"/>
    <property type="match status" value="1"/>
</dbReference>
<dbReference type="EC" id="2.7.11.1" evidence="1"/>
<comment type="subunit">
    <text evidence="12">Associates with the SNF1-related protein kinase (SnRK) complex. Interacts with AL1, a geminivirus (TGMV) protein essential for viral replication.</text>
</comment>
<keyword evidence="5" id="KW-0808">Transferase</keyword>
<protein>
    <recommendedName>
        <fullName evidence="1">non-specific serine/threonine protein kinase</fullName>
        <ecNumber evidence="1">2.7.11.1</ecNumber>
    </recommendedName>
</protein>
<dbReference type="GO" id="GO:0005524">
    <property type="term" value="F:ATP binding"/>
    <property type="evidence" value="ECO:0007669"/>
    <property type="project" value="UniProtKB-UniRule"/>
</dbReference>